<feature type="signal peptide" evidence="4">
    <location>
        <begin position="1"/>
        <end position="25"/>
    </location>
</feature>
<evidence type="ECO:0000256" key="3">
    <source>
        <dbReference type="SAM" id="MobiDB-lite"/>
    </source>
</evidence>
<feature type="chain" id="PRO_5039422574" evidence="4">
    <location>
        <begin position="26"/>
        <end position="371"/>
    </location>
</feature>
<gene>
    <name evidence="5" type="ORF">GK047_19095</name>
</gene>
<dbReference type="GO" id="GO:0046872">
    <property type="term" value="F:metal ion binding"/>
    <property type="evidence" value="ECO:0007669"/>
    <property type="project" value="UniProtKB-KW"/>
</dbReference>
<dbReference type="PROSITE" id="PS51257">
    <property type="entry name" value="PROKAR_LIPOPROTEIN"/>
    <property type="match status" value="1"/>
</dbReference>
<reference evidence="5" key="1">
    <citation type="submission" date="2020-02" db="EMBL/GenBank/DDBJ databases">
        <authorList>
            <person name="Shen X.-R."/>
            <person name="Zhang Y.-X."/>
        </authorList>
    </citation>
    <scope>NUCLEOTIDE SEQUENCE</scope>
    <source>
        <strain evidence="5">SYP-B3998</strain>
    </source>
</reference>
<evidence type="ECO:0000313" key="5">
    <source>
        <dbReference type="EMBL" id="NEW08109.1"/>
    </source>
</evidence>
<dbReference type="Gene3D" id="3.40.190.10">
    <property type="entry name" value="Periplasmic binding protein-like II"/>
    <property type="match status" value="2"/>
</dbReference>
<dbReference type="PIRSF" id="PIRSF002825">
    <property type="entry name" value="CfbpA"/>
    <property type="match status" value="1"/>
</dbReference>
<dbReference type="InterPro" id="IPR006059">
    <property type="entry name" value="SBP"/>
</dbReference>
<evidence type="ECO:0000256" key="2">
    <source>
        <dbReference type="PIRSR" id="PIRSR002825-1"/>
    </source>
</evidence>
<dbReference type="PANTHER" id="PTHR30006">
    <property type="entry name" value="THIAMINE-BINDING PERIPLASMIC PROTEIN-RELATED"/>
    <property type="match status" value="1"/>
</dbReference>
<keyword evidence="2" id="KW-0479">Metal-binding</keyword>
<dbReference type="CDD" id="cd13544">
    <property type="entry name" value="PBP2_Fbp_like_1"/>
    <property type="match status" value="1"/>
</dbReference>
<feature type="compositionally biased region" description="Low complexity" evidence="3">
    <location>
        <begin position="31"/>
        <end position="48"/>
    </location>
</feature>
<dbReference type="InterPro" id="IPR017663">
    <property type="entry name" value="ABC_2-AEP-bd"/>
</dbReference>
<keyword evidence="2" id="KW-0408">Iron</keyword>
<dbReference type="GO" id="GO:0030975">
    <property type="term" value="F:thiamine binding"/>
    <property type="evidence" value="ECO:0007669"/>
    <property type="project" value="TreeGrafter"/>
</dbReference>
<dbReference type="AlphaFoldDB" id="A0A6G4A2R7"/>
<dbReference type="GO" id="GO:0030288">
    <property type="term" value="C:outer membrane-bounded periplasmic space"/>
    <property type="evidence" value="ECO:0007669"/>
    <property type="project" value="TreeGrafter"/>
</dbReference>
<organism evidence="5">
    <name type="scientific">Paenibacillus sp. SYP-B3998</name>
    <dbReference type="NCBI Taxonomy" id="2678564"/>
    <lineage>
        <taxon>Bacteria</taxon>
        <taxon>Bacillati</taxon>
        <taxon>Bacillota</taxon>
        <taxon>Bacilli</taxon>
        <taxon>Bacillales</taxon>
        <taxon>Paenibacillaceae</taxon>
        <taxon>Paenibacillus</taxon>
    </lineage>
</organism>
<dbReference type="SUPFAM" id="SSF53850">
    <property type="entry name" value="Periplasmic binding protein-like II"/>
    <property type="match status" value="1"/>
</dbReference>
<dbReference type="GO" id="GO:0015888">
    <property type="term" value="P:thiamine transport"/>
    <property type="evidence" value="ECO:0007669"/>
    <property type="project" value="TreeGrafter"/>
</dbReference>
<dbReference type="NCBIfam" id="TIGR03261">
    <property type="entry name" value="phnS2"/>
    <property type="match status" value="1"/>
</dbReference>
<dbReference type="GO" id="GO:0030976">
    <property type="term" value="F:thiamine pyrophosphate binding"/>
    <property type="evidence" value="ECO:0007669"/>
    <property type="project" value="TreeGrafter"/>
</dbReference>
<name>A0A6G4A2R7_9BACL</name>
<accession>A0A6G4A2R7</accession>
<comment type="caution">
    <text evidence="5">The sequence shown here is derived from an EMBL/GenBank/DDBJ whole genome shotgun (WGS) entry which is preliminary data.</text>
</comment>
<dbReference type="Pfam" id="PF13416">
    <property type="entry name" value="SBP_bac_8"/>
    <property type="match status" value="1"/>
</dbReference>
<sequence length="371" mass="40363">MKKSFVNVIALSMVVLSLSACGGKAANPADASKGTAAPSPAASASTQASVDTTSKDLTVYTALEDDQIKTYLTTFKAKYPDVKVNIVRDSTGIVTAKLLAEKDNTQADVVWGLAATSLLVLDQQSMLEPYAPKGVDRILPEFKDKNAVTHWVGIDAWETAFIVNKVEMEKRKLAIPQSYEDLAKPEYKGLITMPNPSSSGTGFLTVSGLVQLKGKDAAWDYMSKLHENIAMYVHSGSKPAKLAGTGEYPIGISFGYRGIQEKKNGSPVEVVFPKEGSGWDVEANALLKKKAVKQVAKDFLDWAITDDVMKEYNKNYAILAIKTDSAKTPDGYSVDPVKQLIKNDLNDAAKNRDSVLAEWDKRFNAKSEPKK</sequence>
<evidence type="ECO:0000256" key="1">
    <source>
        <dbReference type="ARBA" id="ARBA00022729"/>
    </source>
</evidence>
<feature type="binding site" evidence="2">
    <location>
        <position position="256"/>
    </location>
    <ligand>
        <name>Fe cation</name>
        <dbReference type="ChEBI" id="CHEBI:24875"/>
    </ligand>
</feature>
<protein>
    <submittedName>
        <fullName evidence="5">Putative 2-aminoethylphosphonate ABC transporter substrate-binding protein</fullName>
    </submittedName>
</protein>
<dbReference type="EMBL" id="JAAIKC010000008">
    <property type="protein sequence ID" value="NEW08109.1"/>
    <property type="molecule type" value="Genomic_DNA"/>
</dbReference>
<proteinExistence type="predicted"/>
<dbReference type="PANTHER" id="PTHR30006:SF2">
    <property type="entry name" value="ABC TRANSPORTER SUBSTRATE-BINDING PROTEIN"/>
    <property type="match status" value="1"/>
</dbReference>
<evidence type="ECO:0000256" key="4">
    <source>
        <dbReference type="SAM" id="SignalP"/>
    </source>
</evidence>
<dbReference type="RefSeq" id="WP_163950349.1">
    <property type="nucleotide sequence ID" value="NZ_JAAIKC010000008.1"/>
</dbReference>
<feature type="region of interest" description="Disordered" evidence="3">
    <location>
        <begin position="29"/>
        <end position="48"/>
    </location>
</feature>
<keyword evidence="1 4" id="KW-0732">Signal</keyword>
<dbReference type="InterPro" id="IPR026045">
    <property type="entry name" value="Ferric-bd"/>
</dbReference>